<dbReference type="InterPro" id="IPR043144">
    <property type="entry name" value="Mal/L-sulf/L-lact_DH-like_ah"/>
</dbReference>
<gene>
    <name evidence="3" type="ORF">A3F84_18845</name>
</gene>
<dbReference type="EMBL" id="MFKF01000422">
    <property type="protein sequence ID" value="OGG43921.1"/>
    <property type="molecule type" value="Genomic_DNA"/>
</dbReference>
<sequence length="335" mass="36025">MNRPPEEFKRIPVEQLRAFAAACLKAAGMRADHADQLAELLTNGDLRGVRSHGTRTISGYCRALRDGNVNPRPDLKVLKETDTSVLVDGDGGLGYAPMMMATEMAIPKAKAKGVAVGGTCHIGHYGSAGHYVRRAMREGCTAFSVQGGHVTYWGEDGRNKTRQSAYWGNPPICFGLPGQDEPPLVLDAATCILADYQRGEEFDALQELIPAAFFKSMGYTGVATALGGAFVGMNSPEAEAVTKRWPGARQGGLVLVMDIGLFAPAEAFRAGIDNLVRGVREHMAPVRGYAEATLPGTIESRNEQAYRRDGVPYGLEDLARIEATGREFGVTPPWA</sequence>
<evidence type="ECO:0000313" key="3">
    <source>
        <dbReference type="EMBL" id="OGG43921.1"/>
    </source>
</evidence>
<dbReference type="InterPro" id="IPR043143">
    <property type="entry name" value="Mal/L-sulf/L-lact_DH-like_NADP"/>
</dbReference>
<accession>A0A1F6C450</accession>
<dbReference type="PANTHER" id="PTHR11091">
    <property type="entry name" value="OXIDOREDUCTASE-RELATED"/>
    <property type="match status" value="1"/>
</dbReference>
<dbReference type="GO" id="GO:0016491">
    <property type="term" value="F:oxidoreductase activity"/>
    <property type="evidence" value="ECO:0007669"/>
    <property type="project" value="UniProtKB-KW"/>
</dbReference>
<evidence type="ECO:0000313" key="4">
    <source>
        <dbReference type="Proteomes" id="UP000178606"/>
    </source>
</evidence>
<comment type="similarity">
    <text evidence="1">Belongs to the LDH2/MDH2 oxidoreductase family.</text>
</comment>
<dbReference type="SUPFAM" id="SSF89733">
    <property type="entry name" value="L-sulfolactate dehydrogenase-like"/>
    <property type="match status" value="1"/>
</dbReference>
<keyword evidence="2" id="KW-0560">Oxidoreductase</keyword>
<dbReference type="Gene3D" id="3.30.1370.60">
    <property type="entry name" value="Hypothetical oxidoreductase yiak, domain 2"/>
    <property type="match status" value="1"/>
</dbReference>
<comment type="caution">
    <text evidence="3">The sequence shown here is derived from an EMBL/GenBank/DDBJ whole genome shotgun (WGS) entry which is preliminary data.</text>
</comment>
<dbReference type="PANTHER" id="PTHR11091:SF0">
    <property type="entry name" value="MALATE DEHYDROGENASE"/>
    <property type="match status" value="1"/>
</dbReference>
<evidence type="ECO:0008006" key="5">
    <source>
        <dbReference type="Google" id="ProtNLM"/>
    </source>
</evidence>
<evidence type="ECO:0000256" key="1">
    <source>
        <dbReference type="ARBA" id="ARBA00006056"/>
    </source>
</evidence>
<protein>
    <recommendedName>
        <fullName evidence="5">Ldh family oxidoreductase</fullName>
    </recommendedName>
</protein>
<reference evidence="3 4" key="1">
    <citation type="journal article" date="2016" name="Nat. Commun.">
        <title>Thousands of microbial genomes shed light on interconnected biogeochemical processes in an aquifer system.</title>
        <authorList>
            <person name="Anantharaman K."/>
            <person name="Brown C.T."/>
            <person name="Hug L.A."/>
            <person name="Sharon I."/>
            <person name="Castelle C.J."/>
            <person name="Probst A.J."/>
            <person name="Thomas B.C."/>
            <person name="Singh A."/>
            <person name="Wilkins M.J."/>
            <person name="Karaoz U."/>
            <person name="Brodie E.L."/>
            <person name="Williams K.H."/>
            <person name="Hubbard S.S."/>
            <person name="Banfield J.F."/>
        </authorList>
    </citation>
    <scope>NUCLEOTIDE SEQUENCE [LARGE SCALE GENOMIC DNA]</scope>
    <source>
        <strain evidence="4">RIFCSPLOWO2_12_FULL_64_10</strain>
    </source>
</reference>
<dbReference type="AlphaFoldDB" id="A0A1F6C450"/>
<organism evidence="3 4">
    <name type="scientific">Handelsmanbacteria sp. (strain RIFCSPLOWO2_12_FULL_64_10)</name>
    <dbReference type="NCBI Taxonomy" id="1817868"/>
    <lineage>
        <taxon>Bacteria</taxon>
        <taxon>Candidatus Handelsmaniibacteriota</taxon>
    </lineage>
</organism>
<dbReference type="InterPro" id="IPR003767">
    <property type="entry name" value="Malate/L-lactate_DH-like"/>
</dbReference>
<dbReference type="InterPro" id="IPR036111">
    <property type="entry name" value="Mal/L-sulfo/L-lacto_DH-like_sf"/>
</dbReference>
<proteinExistence type="inferred from homology"/>
<dbReference type="Pfam" id="PF02615">
    <property type="entry name" value="Ldh_2"/>
    <property type="match status" value="1"/>
</dbReference>
<dbReference type="Gene3D" id="1.10.1530.10">
    <property type="match status" value="1"/>
</dbReference>
<name>A0A1F6C450_HANXR</name>
<evidence type="ECO:0000256" key="2">
    <source>
        <dbReference type="ARBA" id="ARBA00023002"/>
    </source>
</evidence>
<dbReference type="Proteomes" id="UP000178606">
    <property type="component" value="Unassembled WGS sequence"/>
</dbReference>